<organism evidence="1 2">
    <name type="scientific">Qiania dongpingensis</name>
    <dbReference type="NCBI Taxonomy" id="2763669"/>
    <lineage>
        <taxon>Bacteria</taxon>
        <taxon>Bacillati</taxon>
        <taxon>Bacillota</taxon>
        <taxon>Clostridia</taxon>
        <taxon>Lachnospirales</taxon>
        <taxon>Lachnospiraceae</taxon>
        <taxon>Qiania</taxon>
    </lineage>
</organism>
<reference evidence="1 2" key="1">
    <citation type="submission" date="2020-08" db="EMBL/GenBank/DDBJ databases">
        <authorList>
            <person name="Liu C."/>
            <person name="Sun Q."/>
        </authorList>
    </citation>
    <scope>NUCLEOTIDE SEQUENCE [LARGE SCALE GENOMIC DNA]</scope>
    <source>
        <strain evidence="1 2">NSJ-38</strain>
    </source>
</reference>
<dbReference type="AlphaFoldDB" id="A0A7G9G8E1"/>
<dbReference type="KEGG" id="qdo:H9Q78_12870"/>
<dbReference type="EMBL" id="CP060634">
    <property type="protein sequence ID" value="QNM07073.1"/>
    <property type="molecule type" value="Genomic_DNA"/>
</dbReference>
<proteinExistence type="predicted"/>
<gene>
    <name evidence="1" type="ORF">H9Q78_12870</name>
</gene>
<evidence type="ECO:0000313" key="1">
    <source>
        <dbReference type="EMBL" id="QNM07073.1"/>
    </source>
</evidence>
<sequence length="77" mass="9230">MKAYQSEEDIIQNLKDAGCDEDTIRTFLEDLQRGKRMTGIQLLEKHRCCLVDHLHQDQKQIDCLDYLLFMMRKEQEI</sequence>
<keyword evidence="2" id="KW-1185">Reference proteome</keyword>
<accession>A0A7G9G8E1</accession>
<evidence type="ECO:0000313" key="2">
    <source>
        <dbReference type="Proteomes" id="UP000515823"/>
    </source>
</evidence>
<name>A0A7G9G8E1_9FIRM</name>
<dbReference type="Proteomes" id="UP000515823">
    <property type="component" value="Chromosome"/>
</dbReference>
<protein>
    <submittedName>
        <fullName evidence="1">Uncharacterized protein</fullName>
    </submittedName>
</protein>